<proteinExistence type="predicted"/>
<evidence type="ECO:0000313" key="1">
    <source>
        <dbReference type="EMBL" id="QHS94026.1"/>
    </source>
</evidence>
<protein>
    <submittedName>
        <fullName evidence="1">Uncharacterized protein</fullName>
    </submittedName>
</protein>
<reference evidence="1" key="1">
    <citation type="journal article" date="2020" name="Nature">
        <title>Giant virus diversity and host interactions through global metagenomics.</title>
        <authorList>
            <person name="Schulz F."/>
            <person name="Roux S."/>
            <person name="Paez-Espino D."/>
            <person name="Jungbluth S."/>
            <person name="Walsh D.A."/>
            <person name="Denef V.J."/>
            <person name="McMahon K.D."/>
            <person name="Konstantinidis K.T."/>
            <person name="Eloe-Fadrosh E.A."/>
            <person name="Kyrpides N.C."/>
            <person name="Woyke T."/>
        </authorList>
    </citation>
    <scope>NUCLEOTIDE SEQUENCE</scope>
    <source>
        <strain evidence="1">GVMAG-M-3300018416-26</strain>
    </source>
</reference>
<name>A0A6C0BPD5_9ZZZZ</name>
<dbReference type="AlphaFoldDB" id="A0A6C0BPD5"/>
<dbReference type="EMBL" id="MN739215">
    <property type="protein sequence ID" value="QHS94026.1"/>
    <property type="molecule type" value="Genomic_DNA"/>
</dbReference>
<accession>A0A6C0BPD5</accession>
<organism evidence="1">
    <name type="scientific">viral metagenome</name>
    <dbReference type="NCBI Taxonomy" id="1070528"/>
    <lineage>
        <taxon>unclassified sequences</taxon>
        <taxon>metagenomes</taxon>
        <taxon>organismal metagenomes</taxon>
    </lineage>
</organism>
<sequence length="261" mass="31280">MIYFISLIDKDTKHNIINYIQNFNKTDVSVRDFTNYSEYIINTISKKVKHIISEDVKIIDSKLRAYDILYKMHWKIAILQDNVEQNFPHTHNDVIFLPSSYIQSNVSNRIDTLLHEKLHIFQRKYPIQTQILFTKYWNIIPYSLRSFEVPKRSNPDINHIVYAFFSPVKNEYIYNISEYNENALRINDAQTKEYSASNLPFNIDDDRLANMEELYIYYDLMHNNAIRQTEHPNETMACLITDIVLNNNYHEPTIKWMKEHL</sequence>